<accession>A0ABW8TXS5</accession>
<comment type="caution">
    <text evidence="2">The sequence shown here is derived from an EMBL/GenBank/DDBJ whole genome shotgun (WGS) entry which is preliminary data.</text>
</comment>
<dbReference type="EMBL" id="JBJHZY010000003">
    <property type="protein sequence ID" value="MFL0269336.1"/>
    <property type="molecule type" value="Genomic_DNA"/>
</dbReference>
<dbReference type="SUPFAM" id="SSF54427">
    <property type="entry name" value="NTF2-like"/>
    <property type="match status" value="1"/>
</dbReference>
<evidence type="ECO:0000313" key="3">
    <source>
        <dbReference type="Proteomes" id="UP001623661"/>
    </source>
</evidence>
<dbReference type="Pfam" id="PF13474">
    <property type="entry name" value="SnoaL_3"/>
    <property type="match status" value="1"/>
</dbReference>
<dbReference type="Gene3D" id="3.10.450.50">
    <property type="match status" value="1"/>
</dbReference>
<dbReference type="InterPro" id="IPR032710">
    <property type="entry name" value="NTF2-like_dom_sf"/>
</dbReference>
<organism evidence="2 3">
    <name type="scientific">Candidatus Clostridium radicumherbarum</name>
    <dbReference type="NCBI Taxonomy" id="3381662"/>
    <lineage>
        <taxon>Bacteria</taxon>
        <taxon>Bacillati</taxon>
        <taxon>Bacillota</taxon>
        <taxon>Clostridia</taxon>
        <taxon>Eubacteriales</taxon>
        <taxon>Clostridiaceae</taxon>
        <taxon>Clostridium</taxon>
    </lineage>
</organism>
<sequence>MNNLETQILDNSPESYSEQKNMLNKSKEEYEEIRKVLMQFQSGYTNRDIEKIDAFVEELFVSEKDTYILGTGTGELFFGKEQIKTLIEDDWKYWGDVNIDLEKTHIDVENNVAWFYTTGSVKCTFEDTSERNNRYVDFIKSKVEEPELTPKQKITFINWVLALTYHQRLENKREYLLPLRLSGVLLKESNWKFAHLKFSLPKADFPDERFESSSEFLESYNNQNTIVDKCCDKNLSIELIALLKGLETELIHQKNISIETINKFFVAERTPYIVAPENKLYLGIDEIMDFFVVTSNSILSLDLEHAIYKESNDVLWITVCGTMKQSLTDDELAAKVLDDLGSLFHSNITSKEKLFVAHRSISYMLKESAVGVNYTCPIRLNAIILKQKQGLAFHNIHLSYPSYWVLEGKIDSI</sequence>
<proteinExistence type="predicted"/>
<evidence type="ECO:0000259" key="1">
    <source>
        <dbReference type="Pfam" id="PF13474"/>
    </source>
</evidence>
<dbReference type="RefSeq" id="WP_406765962.1">
    <property type="nucleotide sequence ID" value="NZ_JBJHZY010000003.1"/>
</dbReference>
<dbReference type="Proteomes" id="UP001623661">
    <property type="component" value="Unassembled WGS sequence"/>
</dbReference>
<keyword evidence="3" id="KW-1185">Reference proteome</keyword>
<name>A0ABW8TXS5_9CLOT</name>
<feature type="domain" description="SnoaL-like" evidence="1">
    <location>
        <begin position="33"/>
        <end position="130"/>
    </location>
</feature>
<reference evidence="2 3" key="1">
    <citation type="submission" date="2024-11" db="EMBL/GenBank/DDBJ databases">
        <authorList>
            <person name="Heng Y.C."/>
            <person name="Lim A.C.H."/>
            <person name="Lee J.K.Y."/>
            <person name="Kittelmann S."/>
        </authorList>
    </citation>
    <scope>NUCLEOTIDE SEQUENCE [LARGE SCALE GENOMIC DNA]</scope>
    <source>
        <strain evidence="2 3">WILCCON 0202</strain>
    </source>
</reference>
<gene>
    <name evidence="2" type="ORF">ACJDUH_14700</name>
</gene>
<protein>
    <submittedName>
        <fullName evidence="2">Nuclear transport factor 2 family protein</fullName>
    </submittedName>
</protein>
<dbReference type="InterPro" id="IPR037401">
    <property type="entry name" value="SnoaL-like"/>
</dbReference>
<evidence type="ECO:0000313" key="2">
    <source>
        <dbReference type="EMBL" id="MFL0269336.1"/>
    </source>
</evidence>